<evidence type="ECO:0000259" key="1">
    <source>
        <dbReference type="Pfam" id="PF08373"/>
    </source>
</evidence>
<evidence type="ECO:0000313" key="3">
    <source>
        <dbReference type="Proteomes" id="UP001165060"/>
    </source>
</evidence>
<reference evidence="2 3" key="1">
    <citation type="journal article" date="2023" name="Commun. Biol.">
        <title>Genome analysis of Parmales, the sister group of diatoms, reveals the evolutionary specialization of diatoms from phago-mixotrophs to photoautotrophs.</title>
        <authorList>
            <person name="Ban H."/>
            <person name="Sato S."/>
            <person name="Yoshikawa S."/>
            <person name="Yamada K."/>
            <person name="Nakamura Y."/>
            <person name="Ichinomiya M."/>
            <person name="Sato N."/>
            <person name="Blanc-Mathieu R."/>
            <person name="Endo H."/>
            <person name="Kuwata A."/>
            <person name="Ogata H."/>
        </authorList>
    </citation>
    <scope>NUCLEOTIDE SEQUENCE [LARGE SCALE GENOMIC DNA]</scope>
</reference>
<dbReference type="Proteomes" id="UP001165060">
    <property type="component" value="Unassembled WGS sequence"/>
</dbReference>
<protein>
    <recommendedName>
        <fullName evidence="1">RAP domain-containing protein</fullName>
    </recommendedName>
</protein>
<comment type="caution">
    <text evidence="2">The sequence shown here is derived from an EMBL/GenBank/DDBJ whole genome shotgun (WGS) entry which is preliminary data.</text>
</comment>
<dbReference type="SUPFAM" id="SSF48371">
    <property type="entry name" value="ARM repeat"/>
    <property type="match status" value="1"/>
</dbReference>
<dbReference type="InterPro" id="IPR013584">
    <property type="entry name" value="RAP"/>
</dbReference>
<keyword evidence="3" id="KW-1185">Reference proteome</keyword>
<gene>
    <name evidence="2" type="ORF">TeGR_g15198</name>
</gene>
<sequence length="668" mass="75147">MNKKILELGKKQAHFELLSLFHESDNDALNNVHLSSMLTQLSRCKDPQSLRLLTSSPTFLTFLTHCLDDITSSPDKWPLRNLSNVLHALVRLRIPPDHPLVPEFLDVVATVPVLTSPSNSDPQAIASVAWSFAKLDIRDPRLFMAIESRADEYWDNVLLIQEAGDRDMTQCVGNLSWAVDRAGFSTSSPNFFRRLDEHWVWLLENRTSTQSVANALSAAVRSQEKFVNVLPAFSSAELIDKHLSHSNSHAMSSTAWALGQLARGSEENCALVSNYFKGQQEARHLKTVLSPISPLAVANISWGCVLSGSAATALFREISRPVVSKALIEGALRSNDAQSLSTIAWTMAKKGFSNSTPFFVELDRHADEIVAIAVRDNPQSLSMLGFACGTLLFEMPNLSKAILSSLPALVADESVDVRVFATIVTFFAKTNQYSPVLLDMLWDVRHKLVMSRRDLSSNHDIALDVLNAAWSIAVFDKCEEYEKLLRYLWKELVDPQHIDHLYSEDWRLVQLLHVKLIADTSGVDLPMDVQVVEGMRGSFPDTRAENKASTQALQVQEFLEQMDLGGVVEREVSPLALYMEEVRASSRADREAYEDSVVLQLSESGLTISKRTLLRRLGWDLVTIPFYEWALIHRDDVEGRKQYLEIKLERWKTFDELQETQKSNEHDA</sequence>
<organism evidence="2 3">
    <name type="scientific">Tetraparma gracilis</name>
    <dbReference type="NCBI Taxonomy" id="2962635"/>
    <lineage>
        <taxon>Eukaryota</taxon>
        <taxon>Sar</taxon>
        <taxon>Stramenopiles</taxon>
        <taxon>Ochrophyta</taxon>
        <taxon>Bolidophyceae</taxon>
        <taxon>Parmales</taxon>
        <taxon>Triparmaceae</taxon>
        <taxon>Tetraparma</taxon>
    </lineage>
</organism>
<proteinExistence type="predicted"/>
<dbReference type="Pfam" id="PF08373">
    <property type="entry name" value="RAP"/>
    <property type="match status" value="1"/>
</dbReference>
<dbReference type="InterPro" id="IPR016024">
    <property type="entry name" value="ARM-type_fold"/>
</dbReference>
<feature type="domain" description="RAP" evidence="1">
    <location>
        <begin position="602"/>
        <end position="644"/>
    </location>
</feature>
<accession>A0ABQ6ML29</accession>
<dbReference type="EMBL" id="BRYB01001532">
    <property type="protein sequence ID" value="GMI27881.1"/>
    <property type="molecule type" value="Genomic_DNA"/>
</dbReference>
<name>A0ABQ6ML29_9STRA</name>
<evidence type="ECO:0000313" key="2">
    <source>
        <dbReference type="EMBL" id="GMI27881.1"/>
    </source>
</evidence>